<feature type="signal peptide" evidence="1">
    <location>
        <begin position="1"/>
        <end position="16"/>
    </location>
</feature>
<reference evidence="2" key="1">
    <citation type="submission" date="2021-12" db="EMBL/GenBank/DDBJ databases">
        <authorList>
            <person name="King R."/>
        </authorList>
    </citation>
    <scope>NUCLEOTIDE SEQUENCE</scope>
</reference>
<proteinExistence type="predicted"/>
<evidence type="ECO:0000313" key="2">
    <source>
        <dbReference type="EMBL" id="CAG9787085.1"/>
    </source>
</evidence>
<feature type="chain" id="PRO_5040428106" evidence="1">
    <location>
        <begin position="17"/>
        <end position="178"/>
    </location>
</feature>
<evidence type="ECO:0000313" key="3">
    <source>
        <dbReference type="Proteomes" id="UP001153714"/>
    </source>
</evidence>
<dbReference type="OrthoDB" id="7439574at2759"/>
<dbReference type="Proteomes" id="UP001153714">
    <property type="component" value="Chromosome 17"/>
</dbReference>
<dbReference type="AlphaFoldDB" id="A0A9N9R0K1"/>
<sequence length="178" mass="19033">MEKIILFSAILAVAATAPSFLLSHDAELHVPLTSKSTITKSSQHVDHGSTFVHSVPLVHATPLVHASPIVQIDPPKAVITETSYNTILHSAPVLHHTYHVPQKTTVTKSNHSIHHGSTHVVHAPVVHTPIVPVVHSPVVVHSSPLVTLKSGDSAVSHHSSTVHETVPIVKSLSLLSYH</sequence>
<name>A0A9N9R0K1_9NEOP</name>
<keyword evidence="1" id="KW-0732">Signal</keyword>
<organism evidence="2 3">
    <name type="scientific">Diatraea saccharalis</name>
    <name type="common">sugarcane borer</name>
    <dbReference type="NCBI Taxonomy" id="40085"/>
    <lineage>
        <taxon>Eukaryota</taxon>
        <taxon>Metazoa</taxon>
        <taxon>Ecdysozoa</taxon>
        <taxon>Arthropoda</taxon>
        <taxon>Hexapoda</taxon>
        <taxon>Insecta</taxon>
        <taxon>Pterygota</taxon>
        <taxon>Neoptera</taxon>
        <taxon>Endopterygota</taxon>
        <taxon>Lepidoptera</taxon>
        <taxon>Glossata</taxon>
        <taxon>Ditrysia</taxon>
        <taxon>Pyraloidea</taxon>
        <taxon>Crambidae</taxon>
        <taxon>Crambinae</taxon>
        <taxon>Diatraea</taxon>
    </lineage>
</organism>
<dbReference type="EMBL" id="OU893348">
    <property type="protein sequence ID" value="CAG9787085.1"/>
    <property type="molecule type" value="Genomic_DNA"/>
</dbReference>
<evidence type="ECO:0000256" key="1">
    <source>
        <dbReference type="SAM" id="SignalP"/>
    </source>
</evidence>
<reference evidence="2" key="2">
    <citation type="submission" date="2022-10" db="EMBL/GenBank/DDBJ databases">
        <authorList>
            <consortium name="ENA_rothamsted_submissions"/>
            <consortium name="culmorum"/>
            <person name="King R."/>
        </authorList>
    </citation>
    <scope>NUCLEOTIDE SEQUENCE</scope>
</reference>
<keyword evidence="3" id="KW-1185">Reference proteome</keyword>
<protein>
    <submittedName>
        <fullName evidence="2">Uncharacterized protein</fullName>
    </submittedName>
</protein>
<accession>A0A9N9R0K1</accession>
<gene>
    <name evidence="2" type="ORF">DIATSA_LOCUS4991</name>
</gene>